<keyword evidence="1" id="KW-0472">Membrane</keyword>
<dbReference type="Proteomes" id="UP000033854">
    <property type="component" value="Unassembled WGS sequence"/>
</dbReference>
<keyword evidence="1" id="KW-1133">Transmembrane helix</keyword>
<evidence type="ECO:0000256" key="1">
    <source>
        <dbReference type="SAM" id="Phobius"/>
    </source>
</evidence>
<gene>
    <name evidence="2" type="ORF">UV06_C0001G0126</name>
</gene>
<proteinExistence type="predicted"/>
<sequence>MDKRAFILSALPFFKTPFFAALSTIEKATDSVSMERTFLNVSMADFALVLVALLNPAFFTSDLSFFIADFVIGMR</sequence>
<organism evidence="2 3">
    <name type="scientific">Candidatus Collierbacteria bacterium GW2011_GWA2_42_17</name>
    <dbReference type="NCBI Taxonomy" id="1618378"/>
    <lineage>
        <taxon>Bacteria</taxon>
        <taxon>Candidatus Collieribacteriota</taxon>
    </lineage>
</organism>
<feature type="transmembrane region" description="Helical" evidence="1">
    <location>
        <begin position="46"/>
        <end position="72"/>
    </location>
</feature>
<reference evidence="2 3" key="1">
    <citation type="journal article" date="2015" name="Nature">
        <title>rRNA introns, odd ribosomes, and small enigmatic genomes across a large radiation of phyla.</title>
        <authorList>
            <person name="Brown C.T."/>
            <person name="Hug L.A."/>
            <person name="Thomas B.C."/>
            <person name="Sharon I."/>
            <person name="Castelle C.J."/>
            <person name="Singh A."/>
            <person name="Wilkins M.J."/>
            <person name="Williams K.H."/>
            <person name="Banfield J.F."/>
        </authorList>
    </citation>
    <scope>NUCLEOTIDE SEQUENCE [LARGE SCALE GENOMIC DNA]</scope>
</reference>
<dbReference type="EMBL" id="LCDA01000001">
    <property type="protein sequence ID" value="KKS43392.1"/>
    <property type="molecule type" value="Genomic_DNA"/>
</dbReference>
<evidence type="ECO:0000313" key="2">
    <source>
        <dbReference type="EMBL" id="KKS43392.1"/>
    </source>
</evidence>
<evidence type="ECO:0000313" key="3">
    <source>
        <dbReference type="Proteomes" id="UP000033854"/>
    </source>
</evidence>
<keyword evidence="1" id="KW-0812">Transmembrane</keyword>
<name>A0A0G0Z3S8_9BACT</name>
<accession>A0A0G0Z3S8</accession>
<comment type="caution">
    <text evidence="2">The sequence shown here is derived from an EMBL/GenBank/DDBJ whole genome shotgun (WGS) entry which is preliminary data.</text>
</comment>
<dbReference type="AlphaFoldDB" id="A0A0G0Z3S8"/>
<protein>
    <submittedName>
        <fullName evidence="2">Uncharacterized protein</fullName>
    </submittedName>
</protein>